<evidence type="ECO:0000313" key="6">
    <source>
        <dbReference type="EMBL" id="GAA0371194.1"/>
    </source>
</evidence>
<comment type="caution">
    <text evidence="6">The sequence shown here is derived from an EMBL/GenBank/DDBJ whole genome shotgun (WGS) entry which is preliminary data.</text>
</comment>
<dbReference type="InterPro" id="IPR027417">
    <property type="entry name" value="P-loop_NTPase"/>
</dbReference>
<dbReference type="InterPro" id="IPR003593">
    <property type="entry name" value="AAA+_ATPase"/>
</dbReference>
<evidence type="ECO:0000256" key="4">
    <source>
        <dbReference type="ARBA" id="ARBA00022840"/>
    </source>
</evidence>
<keyword evidence="4 6" id="KW-0067">ATP-binding</keyword>
<feature type="domain" description="ABC transporter" evidence="5">
    <location>
        <begin position="7"/>
        <end position="232"/>
    </location>
</feature>
<dbReference type="InterPro" id="IPR003439">
    <property type="entry name" value="ABC_transporter-like_ATP-bd"/>
</dbReference>
<organism evidence="6 7">
    <name type="scientific">Actinoallomurus spadix</name>
    <dbReference type="NCBI Taxonomy" id="79912"/>
    <lineage>
        <taxon>Bacteria</taxon>
        <taxon>Bacillati</taxon>
        <taxon>Actinomycetota</taxon>
        <taxon>Actinomycetes</taxon>
        <taxon>Streptosporangiales</taxon>
        <taxon>Thermomonosporaceae</taxon>
        <taxon>Actinoallomurus</taxon>
    </lineage>
</organism>
<keyword evidence="7" id="KW-1185">Reference proteome</keyword>
<accession>A0ABP3HKI3</accession>
<evidence type="ECO:0000313" key="7">
    <source>
        <dbReference type="Proteomes" id="UP001501822"/>
    </source>
</evidence>
<dbReference type="Gene3D" id="3.40.50.300">
    <property type="entry name" value="P-loop containing nucleotide triphosphate hydrolases"/>
    <property type="match status" value="1"/>
</dbReference>
<dbReference type="GO" id="GO:0005524">
    <property type="term" value="F:ATP binding"/>
    <property type="evidence" value="ECO:0007669"/>
    <property type="project" value="UniProtKB-KW"/>
</dbReference>
<dbReference type="PANTHER" id="PTHR43335">
    <property type="entry name" value="ABC TRANSPORTER, ATP-BINDING PROTEIN"/>
    <property type="match status" value="1"/>
</dbReference>
<dbReference type="PROSITE" id="PS00211">
    <property type="entry name" value="ABC_TRANSPORTER_1"/>
    <property type="match status" value="1"/>
</dbReference>
<dbReference type="EMBL" id="BAAABM010000070">
    <property type="protein sequence ID" value="GAA0371194.1"/>
    <property type="molecule type" value="Genomic_DNA"/>
</dbReference>
<evidence type="ECO:0000256" key="3">
    <source>
        <dbReference type="ARBA" id="ARBA00022741"/>
    </source>
</evidence>
<dbReference type="Pfam" id="PF00005">
    <property type="entry name" value="ABC_tran"/>
    <property type="match status" value="1"/>
</dbReference>
<evidence type="ECO:0000259" key="5">
    <source>
        <dbReference type="PROSITE" id="PS50893"/>
    </source>
</evidence>
<evidence type="ECO:0000256" key="2">
    <source>
        <dbReference type="ARBA" id="ARBA00022448"/>
    </source>
</evidence>
<protein>
    <submittedName>
        <fullName evidence="6">ATP-binding cassette domain-containing protein</fullName>
    </submittedName>
</protein>
<comment type="similarity">
    <text evidence="1">Belongs to the ABC transporter superfamily.</text>
</comment>
<proteinExistence type="inferred from homology"/>
<dbReference type="SMART" id="SM00382">
    <property type="entry name" value="AAA"/>
    <property type="match status" value="1"/>
</dbReference>
<sequence>MSGEAIIEVTGLRKRFGPAVALDGMSFTVRPGRVTGFVGPNGAGKSTTMRVVLGLDAADEGTALVGGRPYRSLREPLRHVGALLDAAALQPGRSARGHLLWLAHSQGLGARRVDEVIEQVGLRSVARRKAGGFSLGMRQRLGIAAALLGDPPVFMLDEPVNGLDPEGIIWIRDLLRSLAAQGRAVLVSSHLMSELQGAADHLIVVGRGRVIADTGVADLITAASRGRVTVRTPEPERAMRALARAGAAGTVTEGDELTVSGLPGERIVAVLTAHAVPFSEVMAQRVTLEEAYLELTRDAVEFHAATGREAVR</sequence>
<gene>
    <name evidence="6" type="ORF">GCM10010151_71390</name>
</gene>
<keyword evidence="3" id="KW-0547">Nucleotide-binding</keyword>
<dbReference type="SUPFAM" id="SSF52540">
    <property type="entry name" value="P-loop containing nucleoside triphosphate hydrolases"/>
    <property type="match status" value="1"/>
</dbReference>
<dbReference type="PROSITE" id="PS50893">
    <property type="entry name" value="ABC_TRANSPORTER_2"/>
    <property type="match status" value="1"/>
</dbReference>
<dbReference type="InterPro" id="IPR017871">
    <property type="entry name" value="ABC_transporter-like_CS"/>
</dbReference>
<name>A0ABP3HKI3_9ACTN</name>
<dbReference type="PANTHER" id="PTHR43335:SF4">
    <property type="entry name" value="ABC TRANSPORTER, ATP-BINDING PROTEIN"/>
    <property type="match status" value="1"/>
</dbReference>
<dbReference type="Proteomes" id="UP001501822">
    <property type="component" value="Unassembled WGS sequence"/>
</dbReference>
<keyword evidence="2" id="KW-0813">Transport</keyword>
<reference evidence="7" key="1">
    <citation type="journal article" date="2019" name="Int. J. Syst. Evol. Microbiol.">
        <title>The Global Catalogue of Microorganisms (GCM) 10K type strain sequencing project: providing services to taxonomists for standard genome sequencing and annotation.</title>
        <authorList>
            <consortium name="The Broad Institute Genomics Platform"/>
            <consortium name="The Broad Institute Genome Sequencing Center for Infectious Disease"/>
            <person name="Wu L."/>
            <person name="Ma J."/>
        </authorList>
    </citation>
    <scope>NUCLEOTIDE SEQUENCE [LARGE SCALE GENOMIC DNA]</scope>
    <source>
        <strain evidence="7">JCM 3146</strain>
    </source>
</reference>
<evidence type="ECO:0000256" key="1">
    <source>
        <dbReference type="ARBA" id="ARBA00005417"/>
    </source>
</evidence>